<dbReference type="Proteomes" id="UP000518904">
    <property type="component" value="Unassembled WGS sequence"/>
</dbReference>
<dbReference type="AlphaFoldDB" id="A0A7Y0SLQ5"/>
<evidence type="ECO:0000313" key="1">
    <source>
        <dbReference type="EMBL" id="NMU85443.1"/>
    </source>
</evidence>
<proteinExistence type="predicted"/>
<accession>A0A7Y0SLQ5</accession>
<evidence type="ECO:0000313" key="2">
    <source>
        <dbReference type="Proteomes" id="UP000518904"/>
    </source>
</evidence>
<dbReference type="EMBL" id="JABCLB010002234">
    <property type="protein sequence ID" value="NMU85443.1"/>
    <property type="molecule type" value="Genomic_DNA"/>
</dbReference>
<reference evidence="1 2" key="1">
    <citation type="submission" date="2020-04" db="EMBL/GenBank/DDBJ databases">
        <title>Whole-genome sequencing of Vibrio spp. from China reveals different genetic environments of blaCTX-M-14 among diverse lineages.</title>
        <authorList>
            <person name="Zheng Z."/>
            <person name="Ye L."/>
            <person name="Chen S."/>
        </authorList>
    </citation>
    <scope>NUCLEOTIDE SEQUENCE [LARGE SCALE GENOMIC DNA]</scope>
    <source>
        <strain evidence="1 2">Vb0551</strain>
    </source>
</reference>
<comment type="caution">
    <text evidence="1">The sequence shown here is derived from an EMBL/GenBank/DDBJ whole genome shotgun (WGS) entry which is preliminary data.</text>
</comment>
<name>A0A7Y0SLQ5_VIBPH</name>
<sequence length="234" mass="27387">MTTVLSKTSEFVSIDSRWTNEWDKPVQTGMRKYVYADGELYLFSGDHLPILLEQALYTYVIEEDDYLRFYEMLDTSEIFGYIAIEEMNGHQIFDENYTFEWHCGLSHTGSGGKWAAEFYHYADRKHYQSIYGCNIIGALKHAFYRDICSGDQIFKRVWSPVPFDNTLQTDLNYKNFLEQEINTYFRGIQNMTTTLRSAMRTSPTACGARVNLDTAKSRLAKRKQRLEEQKVKSK</sequence>
<dbReference type="RefSeq" id="WP_141180071.1">
    <property type="nucleotide sequence ID" value="NZ_CP041202.1"/>
</dbReference>
<organism evidence="1 2">
    <name type="scientific">Vibrio parahaemolyticus</name>
    <dbReference type="NCBI Taxonomy" id="670"/>
    <lineage>
        <taxon>Bacteria</taxon>
        <taxon>Pseudomonadati</taxon>
        <taxon>Pseudomonadota</taxon>
        <taxon>Gammaproteobacteria</taxon>
        <taxon>Vibrionales</taxon>
        <taxon>Vibrionaceae</taxon>
        <taxon>Vibrio</taxon>
    </lineage>
</organism>
<protein>
    <submittedName>
        <fullName evidence="1">Uncharacterized protein</fullName>
    </submittedName>
</protein>
<gene>
    <name evidence="1" type="ORF">HKB16_21580</name>
</gene>